<accession>A0ABV6HE93</accession>
<evidence type="ECO:0008006" key="3">
    <source>
        <dbReference type="Google" id="ProtNLM"/>
    </source>
</evidence>
<evidence type="ECO:0000313" key="1">
    <source>
        <dbReference type="EMBL" id="MFC0317208.1"/>
    </source>
</evidence>
<comment type="caution">
    <text evidence="1">The sequence shown here is derived from an EMBL/GenBank/DDBJ whole genome shotgun (WGS) entry which is preliminary data.</text>
</comment>
<organism evidence="1 2">
    <name type="scientific">Olivibacter oleidegradans</name>
    <dbReference type="NCBI Taxonomy" id="760123"/>
    <lineage>
        <taxon>Bacteria</taxon>
        <taxon>Pseudomonadati</taxon>
        <taxon>Bacteroidota</taxon>
        <taxon>Sphingobacteriia</taxon>
        <taxon>Sphingobacteriales</taxon>
        <taxon>Sphingobacteriaceae</taxon>
        <taxon>Olivibacter</taxon>
    </lineage>
</organism>
<protein>
    <recommendedName>
        <fullName evidence="3">Lipoprotein</fullName>
    </recommendedName>
</protein>
<sequence>MDACGSVLVWSCSKEEDKQIDAKLQPIQKIAAVIPPTPSLIKTINRFNPNYTPAGSMKIDTLYKISGNVTRGKSDSLIKFELGFSDNAYIIFKHNFVKGNNYAISVPVNMEGYNDDCGLLGVDCKTYFPELEIFTLKSLNLSSATDLCSLKPLLLRTSNDNVVSWKIPQGQKNTPKNQSKTVNLSFTANECSNYIVFRASSQVSKPTYLYLKNMKITKTSVLQFEGEEEMCVGTTQTIGYSASGFIINIPVKWYVKGGSQIVGSNIGSSVTIKSLGNNGGKMGFFSCTDTIDGFEFEVRAPADFQILGKPVVRPLEQTVIYYLPEEIGLSNTSFEVSGATVLSKTATSVRVRINNIVNNSIPIVVITAKGMF</sequence>
<dbReference type="EMBL" id="JBHLWO010000001">
    <property type="protein sequence ID" value="MFC0317208.1"/>
    <property type="molecule type" value="Genomic_DNA"/>
</dbReference>
<evidence type="ECO:0000313" key="2">
    <source>
        <dbReference type="Proteomes" id="UP001589774"/>
    </source>
</evidence>
<proteinExistence type="predicted"/>
<gene>
    <name evidence="1" type="ORF">ACFFI0_02760</name>
</gene>
<reference evidence="1 2" key="1">
    <citation type="submission" date="2024-09" db="EMBL/GenBank/DDBJ databases">
        <authorList>
            <person name="Sun Q."/>
            <person name="Mori K."/>
        </authorList>
    </citation>
    <scope>NUCLEOTIDE SEQUENCE [LARGE SCALE GENOMIC DNA]</scope>
    <source>
        <strain evidence="1 2">CCM 7765</strain>
    </source>
</reference>
<dbReference type="RefSeq" id="WP_130854770.1">
    <property type="nucleotide sequence ID" value="NZ_JBHLWO010000001.1"/>
</dbReference>
<keyword evidence="2" id="KW-1185">Reference proteome</keyword>
<name>A0ABV6HE93_9SPHI</name>
<dbReference type="Proteomes" id="UP001589774">
    <property type="component" value="Unassembled WGS sequence"/>
</dbReference>